<reference evidence="2" key="1">
    <citation type="journal article" date="2014" name="Proc. Natl. Acad. Sci. U.S.A.">
        <title>Extensive sampling of basidiomycete genomes demonstrates inadequacy of the white-rot/brown-rot paradigm for wood decay fungi.</title>
        <authorList>
            <person name="Riley R."/>
            <person name="Salamov A.A."/>
            <person name="Brown D.W."/>
            <person name="Nagy L.G."/>
            <person name="Floudas D."/>
            <person name="Held B.W."/>
            <person name="Levasseur A."/>
            <person name="Lombard V."/>
            <person name="Morin E."/>
            <person name="Otillar R."/>
            <person name="Lindquist E.A."/>
            <person name="Sun H."/>
            <person name="LaButti K.M."/>
            <person name="Schmutz J."/>
            <person name="Jabbour D."/>
            <person name="Luo H."/>
            <person name="Baker S.E."/>
            <person name="Pisabarro A.G."/>
            <person name="Walton J.D."/>
            <person name="Blanchette R.A."/>
            <person name="Henrissat B."/>
            <person name="Martin F."/>
            <person name="Cullen D."/>
            <person name="Hibbett D.S."/>
            <person name="Grigoriev I.V."/>
        </authorList>
    </citation>
    <scope>NUCLEOTIDE SEQUENCE [LARGE SCALE GENOMIC DNA]</scope>
    <source>
        <strain evidence="2">FD-172 SS1</strain>
    </source>
</reference>
<accession>A0A067LRU5</accession>
<dbReference type="Proteomes" id="UP000027195">
    <property type="component" value="Unassembled WGS sequence"/>
</dbReference>
<evidence type="ECO:0000313" key="1">
    <source>
        <dbReference type="EMBL" id="KDQ05724.1"/>
    </source>
</evidence>
<name>A0A067LRU5_BOTB1</name>
<protein>
    <recommendedName>
        <fullName evidence="3">Zinc finger GRF-type domain-containing protein</fullName>
    </recommendedName>
</protein>
<dbReference type="EMBL" id="KL198197">
    <property type="protein sequence ID" value="KDQ05724.1"/>
    <property type="molecule type" value="Genomic_DNA"/>
</dbReference>
<dbReference type="AlphaFoldDB" id="A0A067LRU5"/>
<dbReference type="HOGENOM" id="CLU_2072754_0_0_1"/>
<evidence type="ECO:0000313" key="2">
    <source>
        <dbReference type="Proteomes" id="UP000027195"/>
    </source>
</evidence>
<proteinExistence type="predicted"/>
<evidence type="ECO:0008006" key="3">
    <source>
        <dbReference type="Google" id="ProtNLM"/>
    </source>
</evidence>
<sequence>MPASFSTTLMSHAKTGKPENYGRRYRVCTTKNCKGFMWIDNPLPLHMLPFDIQTRIAMADSVSTQEAPAPGPLVCAGSACQDKRGIPRYPVLTTMIITPTTILSYNRPIYQAIAQVRE</sequence>
<keyword evidence="2" id="KW-1185">Reference proteome</keyword>
<dbReference type="InParanoid" id="A0A067LRU5"/>
<organism evidence="1 2">
    <name type="scientific">Botryobasidium botryosum (strain FD-172 SS1)</name>
    <dbReference type="NCBI Taxonomy" id="930990"/>
    <lineage>
        <taxon>Eukaryota</taxon>
        <taxon>Fungi</taxon>
        <taxon>Dikarya</taxon>
        <taxon>Basidiomycota</taxon>
        <taxon>Agaricomycotina</taxon>
        <taxon>Agaricomycetes</taxon>
        <taxon>Cantharellales</taxon>
        <taxon>Botryobasidiaceae</taxon>
        <taxon>Botryobasidium</taxon>
    </lineage>
</organism>
<gene>
    <name evidence="1" type="ORF">BOTBODRAFT_182276</name>
</gene>